<feature type="domain" description="Solute-binding protein family 5" evidence="4">
    <location>
        <begin position="76"/>
        <end position="454"/>
    </location>
</feature>
<comment type="similarity">
    <text evidence="1">Belongs to the bacterial solute-binding protein 5 family.</text>
</comment>
<dbReference type="PANTHER" id="PTHR30290:SF38">
    <property type="entry name" value="D,D-DIPEPTIDE-BINDING PERIPLASMIC PROTEIN DDPA-RELATED"/>
    <property type="match status" value="1"/>
</dbReference>
<comment type="caution">
    <text evidence="5">The sequence shown here is derived from an EMBL/GenBank/DDBJ whole genome shotgun (WGS) entry which is preliminary data.</text>
</comment>
<evidence type="ECO:0000313" key="5">
    <source>
        <dbReference type="EMBL" id="MCL1123931.1"/>
    </source>
</evidence>
<protein>
    <submittedName>
        <fullName evidence="5">ABC transporter substrate-binding protein</fullName>
    </submittedName>
</protein>
<dbReference type="Pfam" id="PF00496">
    <property type="entry name" value="SBP_bac_5"/>
    <property type="match status" value="1"/>
</dbReference>
<sequence length="542" mass="62346">MKQRLQRLSYCITTLLVLLMLSGCERSNAPSGLVYCSEGNPESFNPQTTVSNLTTDATFHQIYNGLIDYKTVKGDMEGALAKNWNVSQDGLVYTFILRDDIHFHHTPYFSPTRSLNADDVVFSFNRVLDKNHPFHSVSITGYPFFESLAFSKRVKKIVKLDDYKVAFHLYQKDASFLSTLSSAHSIILSKEYANHLIQTNTPLRTIDWQPIGTGAFIFIEYLPNEYIRYRRNDDYWKKLPTFEQLIFNIFTNNIKRLSHFITNDCEVSALPKISDINYIRKNKDITIDVQEGHNLAYLAFNMNKPPLDDIRVRQAISYAINRKNLLHSVYKDTAREATNILPPSSWAFEKRTNNIHYNPIKAKKLLREAGLSQLKLNIWVQYAARVYNTDAEKMAVLIQADLNHVGIEISIIPFTWADFEHRDIQSYDTILTGWNATNTDPNDFFYPLFSCAGIAPSNNLSRWCDPTLDTLLDKARSIQDKVERKKLYQQAENRIESMYPILPIAHAKEVTLLNKSLSSSQINPYNGIAFENIHIKSSEGKH</sequence>
<dbReference type="PANTHER" id="PTHR30290">
    <property type="entry name" value="PERIPLASMIC BINDING COMPONENT OF ABC TRANSPORTER"/>
    <property type="match status" value="1"/>
</dbReference>
<dbReference type="Proteomes" id="UP001203423">
    <property type="component" value="Unassembled WGS sequence"/>
</dbReference>
<accession>A0ABT0L8A6</accession>
<evidence type="ECO:0000256" key="3">
    <source>
        <dbReference type="SAM" id="SignalP"/>
    </source>
</evidence>
<keyword evidence="6" id="KW-1185">Reference proteome</keyword>
<dbReference type="PROSITE" id="PS51257">
    <property type="entry name" value="PROKAR_LIPOPROTEIN"/>
    <property type="match status" value="1"/>
</dbReference>
<dbReference type="CDD" id="cd08493">
    <property type="entry name" value="PBP2_DppA_like"/>
    <property type="match status" value="1"/>
</dbReference>
<dbReference type="Gene3D" id="3.10.105.10">
    <property type="entry name" value="Dipeptide-binding Protein, Domain 3"/>
    <property type="match status" value="1"/>
</dbReference>
<name>A0ABT0L8A6_9GAMM</name>
<dbReference type="InterPro" id="IPR030678">
    <property type="entry name" value="Peptide/Ni-bd"/>
</dbReference>
<evidence type="ECO:0000259" key="4">
    <source>
        <dbReference type="Pfam" id="PF00496"/>
    </source>
</evidence>
<organism evidence="5 6">
    <name type="scientific">Shewanella surugensis</name>
    <dbReference type="NCBI Taxonomy" id="212020"/>
    <lineage>
        <taxon>Bacteria</taxon>
        <taxon>Pseudomonadati</taxon>
        <taxon>Pseudomonadota</taxon>
        <taxon>Gammaproteobacteria</taxon>
        <taxon>Alteromonadales</taxon>
        <taxon>Shewanellaceae</taxon>
        <taxon>Shewanella</taxon>
    </lineage>
</organism>
<evidence type="ECO:0000256" key="1">
    <source>
        <dbReference type="ARBA" id="ARBA00005695"/>
    </source>
</evidence>
<feature type="signal peptide" evidence="3">
    <location>
        <begin position="1"/>
        <end position="29"/>
    </location>
</feature>
<dbReference type="PIRSF" id="PIRSF002741">
    <property type="entry name" value="MppA"/>
    <property type="match status" value="1"/>
</dbReference>
<dbReference type="InterPro" id="IPR000914">
    <property type="entry name" value="SBP_5_dom"/>
</dbReference>
<gene>
    <name evidence="5" type="ORF">L2764_05395</name>
</gene>
<dbReference type="InterPro" id="IPR039424">
    <property type="entry name" value="SBP_5"/>
</dbReference>
<dbReference type="RefSeq" id="WP_248939214.1">
    <property type="nucleotide sequence ID" value="NZ_JAKIKS010000014.1"/>
</dbReference>
<dbReference type="EMBL" id="JAKIKS010000014">
    <property type="protein sequence ID" value="MCL1123931.1"/>
    <property type="molecule type" value="Genomic_DNA"/>
</dbReference>
<dbReference type="Gene3D" id="3.90.76.10">
    <property type="entry name" value="Dipeptide-binding Protein, Domain 1"/>
    <property type="match status" value="1"/>
</dbReference>
<evidence type="ECO:0000313" key="6">
    <source>
        <dbReference type="Proteomes" id="UP001203423"/>
    </source>
</evidence>
<reference evidence="5 6" key="1">
    <citation type="submission" date="2022-01" db="EMBL/GenBank/DDBJ databases">
        <title>Whole genome-based taxonomy of the Shewanellaceae.</title>
        <authorList>
            <person name="Martin-Rodriguez A.J."/>
        </authorList>
    </citation>
    <scope>NUCLEOTIDE SEQUENCE [LARGE SCALE GENOMIC DNA]</scope>
    <source>
        <strain evidence="5 6">DSM 17177</strain>
    </source>
</reference>
<evidence type="ECO:0000256" key="2">
    <source>
        <dbReference type="ARBA" id="ARBA00022729"/>
    </source>
</evidence>
<dbReference type="SUPFAM" id="SSF53850">
    <property type="entry name" value="Periplasmic binding protein-like II"/>
    <property type="match status" value="1"/>
</dbReference>
<keyword evidence="2 3" id="KW-0732">Signal</keyword>
<feature type="chain" id="PRO_5045877661" evidence="3">
    <location>
        <begin position="30"/>
        <end position="542"/>
    </location>
</feature>
<dbReference type="Gene3D" id="3.40.190.10">
    <property type="entry name" value="Periplasmic binding protein-like II"/>
    <property type="match status" value="1"/>
</dbReference>
<proteinExistence type="inferred from homology"/>